<dbReference type="EMBL" id="UINC01000955">
    <property type="protein sequence ID" value="SUZ65281.1"/>
    <property type="molecule type" value="Genomic_DNA"/>
</dbReference>
<protein>
    <recommendedName>
        <fullName evidence="1">Metallo-beta-lactamase domain-containing protein</fullName>
    </recommendedName>
</protein>
<sequence>VKKLILLIIPVMLIAGPLVAQEFEPGFIDPYPIMQAASEAIGEDKLECVSISGTAYTGMVGQQRLNGYEVDWPRGEPLRNYTRLIDWQNVRMMETFEREPGNNPASWKYGLGWQDGTPMQRETHQEFMLNGRYAWHKDGINGDPIAAQIVDAERWQLDMWLTPHGFLKAARLPGANPRATWRWELGEMGRDGATINPEKVTIVSITVMGKYRVDATINSQNLLQRIHTWVPDPVLGDANYEHEFANSDYIDIGDGIRFPTIWHHHTGWDDNYQAQSINAGHNAFGGNQSDIQANVCPTELPVPQNVLDADLSESILISELGDGIYLFGGSSHNSVVIEFDNYIAVVEAPLNEQRNLSVIDQIAEIIPGKPIRFLVNTHQHHDHIGGLRAYMHIGATIITHWKNYDFYAKDVLNYSQRTLDPDMISLWPPTELAEGYQYEVVRENYVLTDGERNLQISYVHPLNHVEGMLAAYLPKEKMLIEADLFDGPSPFNLNPVAQEPNQSNRSLHNHVQRLGLDVETIVPIHGRPVSWNEFERLVN</sequence>
<dbReference type="PANTHER" id="PTHR42951">
    <property type="entry name" value="METALLO-BETA-LACTAMASE DOMAIN-CONTAINING"/>
    <property type="match status" value="1"/>
</dbReference>
<dbReference type="PANTHER" id="PTHR42951:SF20">
    <property type="entry name" value="BETA LACTAMASE"/>
    <property type="match status" value="1"/>
</dbReference>
<dbReference type="Gene3D" id="3.60.15.10">
    <property type="entry name" value="Ribonuclease Z/Hydroxyacylglutathione hydrolase-like"/>
    <property type="match status" value="1"/>
</dbReference>
<name>A0A381PE44_9ZZZZ</name>
<dbReference type="InterPro" id="IPR036866">
    <property type="entry name" value="RibonucZ/Hydroxyglut_hydro"/>
</dbReference>
<dbReference type="InterPro" id="IPR001279">
    <property type="entry name" value="Metallo-B-lactamas"/>
</dbReference>
<dbReference type="InterPro" id="IPR050855">
    <property type="entry name" value="NDM-1-like"/>
</dbReference>
<proteinExistence type="predicted"/>
<dbReference type="Pfam" id="PF00753">
    <property type="entry name" value="Lactamase_B"/>
    <property type="match status" value="1"/>
</dbReference>
<organism evidence="2">
    <name type="scientific">marine metagenome</name>
    <dbReference type="NCBI Taxonomy" id="408172"/>
    <lineage>
        <taxon>unclassified sequences</taxon>
        <taxon>metagenomes</taxon>
        <taxon>ecological metagenomes</taxon>
    </lineage>
</organism>
<dbReference type="SUPFAM" id="SSF56281">
    <property type="entry name" value="Metallo-hydrolase/oxidoreductase"/>
    <property type="match status" value="1"/>
</dbReference>
<feature type="non-terminal residue" evidence="2">
    <location>
        <position position="1"/>
    </location>
</feature>
<gene>
    <name evidence="2" type="ORF">METZ01_LOCUS18135</name>
</gene>
<feature type="domain" description="Metallo-beta-lactamase" evidence="1">
    <location>
        <begin position="331"/>
        <end position="525"/>
    </location>
</feature>
<evidence type="ECO:0000313" key="2">
    <source>
        <dbReference type="EMBL" id="SUZ65281.1"/>
    </source>
</evidence>
<dbReference type="SMART" id="SM00849">
    <property type="entry name" value="Lactamase_B"/>
    <property type="match status" value="1"/>
</dbReference>
<dbReference type="AlphaFoldDB" id="A0A381PE44"/>
<reference evidence="2" key="1">
    <citation type="submission" date="2018-05" db="EMBL/GenBank/DDBJ databases">
        <authorList>
            <person name="Lanie J.A."/>
            <person name="Ng W.-L."/>
            <person name="Kazmierczak K.M."/>
            <person name="Andrzejewski T.M."/>
            <person name="Davidsen T.M."/>
            <person name="Wayne K.J."/>
            <person name="Tettelin H."/>
            <person name="Glass J.I."/>
            <person name="Rusch D."/>
            <person name="Podicherti R."/>
            <person name="Tsui H.-C.T."/>
            <person name="Winkler M.E."/>
        </authorList>
    </citation>
    <scope>NUCLEOTIDE SEQUENCE</scope>
</reference>
<evidence type="ECO:0000259" key="1">
    <source>
        <dbReference type="SMART" id="SM00849"/>
    </source>
</evidence>
<accession>A0A381PE44</accession>